<accession>A0A7S0AE15</accession>
<sequence>MEEPLVLKVMRLRRPTAEAPAPMLSHCGAGAPSSPKLLLPMALTQSFVGEPFAGYLHLANIGSAAVANVVLKVELQIGHAQKHVLFNNAANPLASIPPEDFFHTEVEHELRVAGTYVLQCSVSYTVPSVSNDPVGFKRSYRCLATQPFAVVHRVVQVDRQLLVECSAENETNGSIYLTSWRLDCVDGFEASLVDGGVSPSGGAATAAGDGGAQPSKGSSMGLLRPKGSHNLVFRVAPTSATVDMTDVRQLELVGSLALGWQVPDGFGGCAEGYQIRLKPCASMPLDLRVTTCPRQVRVEVPFQLEVEVVNRGGNPVTPSIHFDLRLMGSVRVHGATQHAVGRLEPNCAAQVPLSLLVAVPGMHVLQGLSLVDELSHAKSEFGALCDILAF</sequence>
<dbReference type="AlphaFoldDB" id="A0A7S0AE15"/>
<dbReference type="PANTHER" id="PTHR13134">
    <property type="entry name" value="TRAFFICKING PROTEIN PARTICLE COMPLEX SUBUNIT 13"/>
    <property type="match status" value="1"/>
</dbReference>
<feature type="domain" description="Trafficking protein particle complex subunit 13 C-terminal" evidence="3">
    <location>
        <begin position="293"/>
        <end position="388"/>
    </location>
</feature>
<protein>
    <recommendedName>
        <fullName evidence="5">Trafficking protein particle complex subunit 13</fullName>
    </recommendedName>
</protein>
<dbReference type="Pfam" id="PF06159">
    <property type="entry name" value="TRAPPC13_N"/>
    <property type="match status" value="1"/>
</dbReference>
<proteinExistence type="inferred from homology"/>
<dbReference type="InterPro" id="IPR010378">
    <property type="entry name" value="TRAPPC13"/>
</dbReference>
<feature type="domain" description="Trafficking protein particle complex subunit 13 N-terminal" evidence="2">
    <location>
        <begin position="5"/>
        <end position="141"/>
    </location>
</feature>
<dbReference type="InterPro" id="IPR055427">
    <property type="entry name" value="TRAPPC13_N"/>
</dbReference>
<dbReference type="EMBL" id="HBEG01024973">
    <property type="protein sequence ID" value="CAD8361064.1"/>
    <property type="molecule type" value="Transcribed_RNA"/>
</dbReference>
<dbReference type="PANTHER" id="PTHR13134:SF3">
    <property type="entry name" value="TRAFFICKING PROTEIN PARTICLE COMPLEX SUBUNIT 13"/>
    <property type="match status" value="1"/>
</dbReference>
<reference evidence="4" key="1">
    <citation type="submission" date="2021-01" db="EMBL/GenBank/DDBJ databases">
        <authorList>
            <person name="Corre E."/>
            <person name="Pelletier E."/>
            <person name="Niang G."/>
            <person name="Scheremetjew M."/>
            <person name="Finn R."/>
            <person name="Kale V."/>
            <person name="Holt S."/>
            <person name="Cochrane G."/>
            <person name="Meng A."/>
            <person name="Brown T."/>
            <person name="Cohen L."/>
        </authorList>
    </citation>
    <scope>NUCLEOTIDE SEQUENCE</scope>
    <source>
        <strain evidence="4">Pbaha01</strain>
    </source>
</reference>
<evidence type="ECO:0000259" key="3">
    <source>
        <dbReference type="Pfam" id="PF23643"/>
    </source>
</evidence>
<dbReference type="InterPro" id="IPR055428">
    <property type="entry name" value="TRAPPC13_C"/>
</dbReference>
<evidence type="ECO:0000256" key="1">
    <source>
        <dbReference type="ARBA" id="ARBA00010785"/>
    </source>
</evidence>
<name>A0A7S0AE15_9DINO</name>
<evidence type="ECO:0000259" key="2">
    <source>
        <dbReference type="Pfam" id="PF06159"/>
    </source>
</evidence>
<comment type="similarity">
    <text evidence="1">Belongs to the TRAPPC13 family.</text>
</comment>
<organism evidence="4">
    <name type="scientific">Pyrodinium bahamense</name>
    <dbReference type="NCBI Taxonomy" id="73915"/>
    <lineage>
        <taxon>Eukaryota</taxon>
        <taxon>Sar</taxon>
        <taxon>Alveolata</taxon>
        <taxon>Dinophyceae</taxon>
        <taxon>Gonyaulacales</taxon>
        <taxon>Pyrocystaceae</taxon>
        <taxon>Pyrodinium</taxon>
    </lineage>
</organism>
<gene>
    <name evidence="4" type="ORF">PBAH0796_LOCUS15185</name>
</gene>
<evidence type="ECO:0008006" key="5">
    <source>
        <dbReference type="Google" id="ProtNLM"/>
    </source>
</evidence>
<dbReference type="GO" id="GO:1990072">
    <property type="term" value="C:TRAPPIII protein complex"/>
    <property type="evidence" value="ECO:0007669"/>
    <property type="project" value="TreeGrafter"/>
</dbReference>
<dbReference type="Pfam" id="PF23643">
    <property type="entry name" value="TRAPPC13_C"/>
    <property type="match status" value="1"/>
</dbReference>
<evidence type="ECO:0000313" key="4">
    <source>
        <dbReference type="EMBL" id="CAD8361064.1"/>
    </source>
</evidence>